<accession>A0ABS5Y0Z4</accession>
<dbReference type="PANTHER" id="PTHR20883">
    <property type="entry name" value="PHYTANOYL-COA DIOXYGENASE DOMAIN CONTAINING 1"/>
    <property type="match status" value="1"/>
</dbReference>
<dbReference type="GO" id="GO:0051213">
    <property type="term" value="F:dioxygenase activity"/>
    <property type="evidence" value="ECO:0007669"/>
    <property type="project" value="UniProtKB-KW"/>
</dbReference>
<sequence length="266" mass="31137">MNASQQFEAQGYTILKQFFQPAEIAQISSIVDRIYNQWRTDNHHALIEQQLINMHSLTDPQYFQHHPAERIRFFNLIASTKLTRALEQLFSTEIYFHNTQLFFNPQSHQKRPYWHRDLQYSPIDDNVQAAEQHQMLSLHVRIPLVAEKGVELIPGTHKRWDTNLEHNVRLERQGHRNDEPLPDSVLVELHLGDVLIFNAQMIHRGNYALNHERKALDLCLGKPHRLVAGFLNSNGLPNDQELEHIHQTRWYTLARTIAASTELTPD</sequence>
<proteinExistence type="predicted"/>
<dbReference type="EMBL" id="JADOER010000004">
    <property type="protein sequence ID" value="MBT9311471.1"/>
    <property type="molecule type" value="Genomic_DNA"/>
</dbReference>
<dbReference type="Proteomes" id="UP001196661">
    <property type="component" value="Unassembled WGS sequence"/>
</dbReference>
<gene>
    <name evidence="1" type="ORF">IXB28_04580</name>
</gene>
<name>A0ABS5Y0Z4_9CYAN</name>
<organism evidence="1 2">
    <name type="scientific">Leptothoe kymatousa TAU-MAC 1615</name>
    <dbReference type="NCBI Taxonomy" id="2364775"/>
    <lineage>
        <taxon>Bacteria</taxon>
        <taxon>Bacillati</taxon>
        <taxon>Cyanobacteriota</taxon>
        <taxon>Cyanophyceae</taxon>
        <taxon>Nodosilineales</taxon>
        <taxon>Cymatolegaceae</taxon>
        <taxon>Leptothoe</taxon>
        <taxon>Leptothoe kymatousa</taxon>
    </lineage>
</organism>
<dbReference type="PANTHER" id="PTHR20883:SF48">
    <property type="entry name" value="ECTOINE DIOXYGENASE"/>
    <property type="match status" value="1"/>
</dbReference>
<comment type="caution">
    <text evidence="1">The sequence shown here is derived from an EMBL/GenBank/DDBJ whole genome shotgun (WGS) entry which is preliminary data.</text>
</comment>
<evidence type="ECO:0000313" key="1">
    <source>
        <dbReference type="EMBL" id="MBT9311471.1"/>
    </source>
</evidence>
<dbReference type="SUPFAM" id="SSF51197">
    <property type="entry name" value="Clavaminate synthase-like"/>
    <property type="match status" value="1"/>
</dbReference>
<dbReference type="Pfam" id="PF05721">
    <property type="entry name" value="PhyH"/>
    <property type="match status" value="1"/>
</dbReference>
<reference evidence="1 2" key="1">
    <citation type="journal article" date="2021" name="Mar. Drugs">
        <title>Genome Reduction and Secondary Metabolism of the Marine Sponge-Associated Cyanobacterium Leptothoe.</title>
        <authorList>
            <person name="Konstantinou D."/>
            <person name="Popin R.V."/>
            <person name="Fewer D.P."/>
            <person name="Sivonen K."/>
            <person name="Gkelis S."/>
        </authorList>
    </citation>
    <scope>NUCLEOTIDE SEQUENCE [LARGE SCALE GENOMIC DNA]</scope>
    <source>
        <strain evidence="1 2">TAU-MAC 1615</strain>
    </source>
</reference>
<dbReference type="Gene3D" id="2.60.120.620">
    <property type="entry name" value="q2cbj1_9rhob like domain"/>
    <property type="match status" value="1"/>
</dbReference>
<evidence type="ECO:0000313" key="2">
    <source>
        <dbReference type="Proteomes" id="UP001196661"/>
    </source>
</evidence>
<keyword evidence="2" id="KW-1185">Reference proteome</keyword>
<protein>
    <submittedName>
        <fullName evidence="1">Phytanoyl-CoA dioxygenase family protein</fullName>
    </submittedName>
</protein>
<keyword evidence="1" id="KW-0223">Dioxygenase</keyword>
<dbReference type="RefSeq" id="WP_215617353.1">
    <property type="nucleotide sequence ID" value="NZ_JADOER010000004.1"/>
</dbReference>
<dbReference type="InterPro" id="IPR008775">
    <property type="entry name" value="Phytyl_CoA_dOase-like"/>
</dbReference>
<keyword evidence="1" id="KW-0560">Oxidoreductase</keyword>